<evidence type="ECO:0000256" key="3">
    <source>
        <dbReference type="ARBA" id="ARBA00022741"/>
    </source>
</evidence>
<evidence type="ECO:0000313" key="9">
    <source>
        <dbReference type="EMBL" id="OUR93748.1"/>
    </source>
</evidence>
<evidence type="ECO:0000256" key="1">
    <source>
        <dbReference type="ARBA" id="ARBA00022679"/>
    </source>
</evidence>
<feature type="binding site" evidence="5">
    <location>
        <position position="38"/>
    </location>
    <ligand>
        <name>AMP</name>
        <dbReference type="ChEBI" id="CHEBI:456215"/>
    </ligand>
</feature>
<dbReference type="FunFam" id="3.40.50.300:FF:000106">
    <property type="entry name" value="Adenylate kinase mitochondrial"/>
    <property type="match status" value="1"/>
</dbReference>
<dbReference type="InterPro" id="IPR007862">
    <property type="entry name" value="Adenylate_kinase_lid-dom"/>
</dbReference>
<keyword evidence="2 5" id="KW-0545">Nucleotide biosynthesis</keyword>
<evidence type="ECO:0000256" key="6">
    <source>
        <dbReference type="RuleBase" id="RU003330"/>
    </source>
</evidence>
<comment type="catalytic activity">
    <reaction evidence="5 7">
        <text>AMP + ATP = 2 ADP</text>
        <dbReference type="Rhea" id="RHEA:12973"/>
        <dbReference type="ChEBI" id="CHEBI:30616"/>
        <dbReference type="ChEBI" id="CHEBI:456215"/>
        <dbReference type="ChEBI" id="CHEBI:456216"/>
        <dbReference type="EC" id="2.7.4.3"/>
    </reaction>
</comment>
<dbReference type="InterPro" id="IPR006259">
    <property type="entry name" value="Adenyl_kin_sub"/>
</dbReference>
<dbReference type="EC" id="2.7.4.3" evidence="5 7"/>
<dbReference type="PROSITE" id="PS00113">
    <property type="entry name" value="ADENYLATE_KINASE"/>
    <property type="match status" value="1"/>
</dbReference>
<evidence type="ECO:0000256" key="4">
    <source>
        <dbReference type="ARBA" id="ARBA00022777"/>
    </source>
</evidence>
<feature type="binding site" evidence="5">
    <location>
        <position position="125"/>
    </location>
    <ligand>
        <name>ATP</name>
        <dbReference type="ChEBI" id="CHEBI:30616"/>
    </ligand>
</feature>
<keyword evidence="3 5" id="KW-0547">Nucleotide-binding</keyword>
<feature type="binding site" evidence="5">
    <location>
        <begin position="85"/>
        <end position="88"/>
    </location>
    <ligand>
        <name>AMP</name>
        <dbReference type="ChEBI" id="CHEBI:456215"/>
    </ligand>
</feature>
<dbReference type="GO" id="GO:0004017">
    <property type="term" value="F:AMP kinase activity"/>
    <property type="evidence" value="ECO:0007669"/>
    <property type="project" value="UniProtKB-UniRule"/>
</dbReference>
<feature type="binding site" evidence="5">
    <location>
        <position position="33"/>
    </location>
    <ligand>
        <name>AMP</name>
        <dbReference type="ChEBI" id="CHEBI:456215"/>
    </ligand>
</feature>
<comment type="subcellular location">
    <subcellularLocation>
        <location evidence="5 7">Cytoplasm</location>
    </subcellularLocation>
</comment>
<comment type="domain">
    <text evidence="5">Consists of three domains, a large central CORE domain and two small peripheral domains, NMPbind and LID, which undergo movements during catalysis. The LID domain closes over the site of phosphoryl transfer upon ATP binding. Assembling and dissambling the active center during each catalytic cycle provides an effective means to prevent ATP hydrolysis.</text>
</comment>
<feature type="binding site" evidence="5">
    <location>
        <begin position="12"/>
        <end position="17"/>
    </location>
    <ligand>
        <name>ATP</name>
        <dbReference type="ChEBI" id="CHEBI:30616"/>
    </ligand>
</feature>
<dbReference type="Gene3D" id="3.40.50.300">
    <property type="entry name" value="P-loop containing nucleotide triphosphate hydrolases"/>
    <property type="match status" value="1"/>
</dbReference>
<name>A0A1Y5F8L8_9BACT</name>
<dbReference type="AlphaFoldDB" id="A0A1Y5F8L8"/>
<organism evidence="9 10">
    <name type="scientific">Halobacteriovorax marinus</name>
    <dbReference type="NCBI Taxonomy" id="97084"/>
    <lineage>
        <taxon>Bacteria</taxon>
        <taxon>Pseudomonadati</taxon>
        <taxon>Bdellovibrionota</taxon>
        <taxon>Bacteriovoracia</taxon>
        <taxon>Bacteriovoracales</taxon>
        <taxon>Halobacteriovoraceae</taxon>
        <taxon>Halobacteriovorax</taxon>
    </lineage>
</organism>
<dbReference type="GO" id="GO:0005524">
    <property type="term" value="F:ATP binding"/>
    <property type="evidence" value="ECO:0007669"/>
    <property type="project" value="UniProtKB-UniRule"/>
</dbReference>
<feature type="binding site" evidence="5">
    <location>
        <begin position="59"/>
        <end position="61"/>
    </location>
    <ligand>
        <name>AMP</name>
        <dbReference type="ChEBI" id="CHEBI:456215"/>
    </ligand>
</feature>
<feature type="binding site" evidence="5">
    <location>
        <position position="92"/>
    </location>
    <ligand>
        <name>AMP</name>
        <dbReference type="ChEBI" id="CHEBI:456215"/>
    </ligand>
</feature>
<sequence length="212" mass="23530">MRPQLILLGAPGTGKGTQAKNIVESFGYNHISTGDLLRNEIAKDSELGQKVKGIMDRGDLVNDQVILELLNANCDIGDTAYIFDGFPRNIEQVKLLETEVLKGSASRAIFFDIDLEVLIERISNRRIAPKSGEIYNLISRPPKVPGKCDISGEDLIHRKDDNEETVRNRLEVFKSTIAPILEYYEEKGSLVRIDASKSAVEVFTLVEAAVNN</sequence>
<dbReference type="PANTHER" id="PTHR23359">
    <property type="entry name" value="NUCLEOTIDE KINASE"/>
    <property type="match status" value="1"/>
</dbReference>
<dbReference type="SUPFAM" id="SSF52540">
    <property type="entry name" value="P-loop containing nucleoside triphosphate hydrolases"/>
    <property type="match status" value="1"/>
</dbReference>
<keyword evidence="1 5" id="KW-0808">Transferase</keyword>
<feature type="binding site" evidence="5">
    <location>
        <begin position="134"/>
        <end position="135"/>
    </location>
    <ligand>
        <name>ATP</name>
        <dbReference type="ChEBI" id="CHEBI:30616"/>
    </ligand>
</feature>
<comment type="subunit">
    <text evidence="5 7">Monomer.</text>
</comment>
<evidence type="ECO:0000256" key="2">
    <source>
        <dbReference type="ARBA" id="ARBA00022727"/>
    </source>
</evidence>
<feature type="binding site" evidence="5">
    <location>
        <position position="197"/>
    </location>
    <ligand>
        <name>ATP</name>
        <dbReference type="ChEBI" id="CHEBI:30616"/>
    </ligand>
</feature>
<feature type="binding site" evidence="5">
    <location>
        <position position="169"/>
    </location>
    <ligand>
        <name>AMP</name>
        <dbReference type="ChEBI" id="CHEBI:456215"/>
    </ligand>
</feature>
<dbReference type="GO" id="GO:0044209">
    <property type="term" value="P:AMP salvage"/>
    <property type="evidence" value="ECO:0007669"/>
    <property type="project" value="UniProtKB-UniRule"/>
</dbReference>
<gene>
    <name evidence="5" type="primary">adk</name>
    <name evidence="9" type="ORF">A9Q84_20005</name>
</gene>
<keyword evidence="5 7" id="KW-0067">ATP-binding</keyword>
<keyword evidence="4 5" id="KW-0418">Kinase</keyword>
<dbReference type="CDD" id="cd01428">
    <property type="entry name" value="ADK"/>
    <property type="match status" value="1"/>
</dbReference>
<dbReference type="NCBIfam" id="TIGR01351">
    <property type="entry name" value="adk"/>
    <property type="match status" value="1"/>
</dbReference>
<dbReference type="UniPathway" id="UPA00588">
    <property type="reaction ID" value="UER00649"/>
</dbReference>
<dbReference type="SUPFAM" id="SSF57774">
    <property type="entry name" value="Microbial and mitochondrial ADK, insert 'zinc finger' domain"/>
    <property type="match status" value="1"/>
</dbReference>
<dbReference type="InterPro" id="IPR033690">
    <property type="entry name" value="Adenylat_kinase_CS"/>
</dbReference>
<proteinExistence type="inferred from homology"/>
<comment type="caution">
    <text evidence="5">Lacks conserved residue(s) required for the propagation of feature annotation.</text>
</comment>
<dbReference type="InterPro" id="IPR027417">
    <property type="entry name" value="P-loop_NTPase"/>
</dbReference>
<feature type="binding site" evidence="5">
    <location>
        <position position="158"/>
    </location>
    <ligand>
        <name>AMP</name>
        <dbReference type="ChEBI" id="CHEBI:456215"/>
    </ligand>
</feature>
<protein>
    <recommendedName>
        <fullName evidence="5 7">Adenylate kinase</fullName>
        <shortName evidence="5">AK</shortName>
        <ecNumber evidence="5 7">2.7.4.3</ecNumber>
    </recommendedName>
    <alternativeName>
        <fullName evidence="5">ATP-AMP transphosphorylase</fullName>
    </alternativeName>
    <alternativeName>
        <fullName evidence="5">ATP:AMP phosphotransferase</fullName>
    </alternativeName>
    <alternativeName>
        <fullName evidence="5">Adenylate monophosphate kinase</fullName>
    </alternativeName>
</protein>
<dbReference type="Proteomes" id="UP000196531">
    <property type="component" value="Unassembled WGS sequence"/>
</dbReference>
<evidence type="ECO:0000256" key="7">
    <source>
        <dbReference type="RuleBase" id="RU003331"/>
    </source>
</evidence>
<dbReference type="InterPro" id="IPR000850">
    <property type="entry name" value="Adenylat/UMP-CMP_kin"/>
</dbReference>
<feature type="domain" description="Adenylate kinase active site lid" evidence="8">
    <location>
        <begin position="125"/>
        <end position="160"/>
    </location>
</feature>
<reference evidence="10" key="1">
    <citation type="journal article" date="2017" name="Proc. Natl. Acad. Sci. U.S.A.">
        <title>Simulation of Deepwater Horizon oil plume reveals substrate specialization within a complex community of hydrocarbon-degraders.</title>
        <authorList>
            <person name="Hu P."/>
            <person name="Dubinsky E.A."/>
            <person name="Probst A.J."/>
            <person name="Wang J."/>
            <person name="Sieber C.M.K."/>
            <person name="Tom L.M."/>
            <person name="Gardinali P."/>
            <person name="Banfield J.F."/>
            <person name="Atlas R.M."/>
            <person name="Andersen G.L."/>
        </authorList>
    </citation>
    <scope>NUCLEOTIDE SEQUENCE [LARGE SCALE GENOMIC DNA]</scope>
</reference>
<accession>A0A1Y5F8L8</accession>
<dbReference type="InterPro" id="IPR036193">
    <property type="entry name" value="ADK_active_lid_dom_sf"/>
</dbReference>
<evidence type="ECO:0000259" key="8">
    <source>
        <dbReference type="Pfam" id="PF05191"/>
    </source>
</evidence>
<dbReference type="GO" id="GO:0005737">
    <property type="term" value="C:cytoplasm"/>
    <property type="evidence" value="ECO:0007669"/>
    <property type="project" value="UniProtKB-SubCell"/>
</dbReference>
<comment type="caution">
    <text evidence="9">The sequence shown here is derived from an EMBL/GenBank/DDBJ whole genome shotgun (WGS) entry which is preliminary data.</text>
</comment>
<dbReference type="HAMAP" id="MF_00235">
    <property type="entry name" value="Adenylate_kinase_Adk"/>
    <property type="match status" value="1"/>
</dbReference>
<evidence type="ECO:0000256" key="5">
    <source>
        <dbReference type="HAMAP-Rule" id="MF_00235"/>
    </source>
</evidence>
<dbReference type="PRINTS" id="PR00094">
    <property type="entry name" value="ADENYLTKNASE"/>
</dbReference>
<dbReference type="Pfam" id="PF05191">
    <property type="entry name" value="ADK_lid"/>
    <property type="match status" value="1"/>
</dbReference>
<comment type="pathway">
    <text evidence="5">Purine metabolism; AMP biosynthesis via salvage pathway; AMP from ADP: step 1/1.</text>
</comment>
<evidence type="ECO:0000313" key="10">
    <source>
        <dbReference type="Proteomes" id="UP000196531"/>
    </source>
</evidence>
<keyword evidence="5" id="KW-0963">Cytoplasm</keyword>
<feature type="region of interest" description="LID" evidence="5">
    <location>
        <begin position="124"/>
        <end position="161"/>
    </location>
</feature>
<dbReference type="Pfam" id="PF00406">
    <property type="entry name" value="ADK"/>
    <property type="match status" value="1"/>
</dbReference>
<dbReference type="EMBL" id="MAAO01000015">
    <property type="protein sequence ID" value="OUR93748.1"/>
    <property type="molecule type" value="Genomic_DNA"/>
</dbReference>
<comment type="similarity">
    <text evidence="5 6">Belongs to the adenylate kinase family.</text>
</comment>
<feature type="region of interest" description="NMP" evidence="5">
    <location>
        <begin position="32"/>
        <end position="61"/>
    </location>
</feature>
<comment type="function">
    <text evidence="5">Catalyzes the reversible transfer of the terminal phosphate group between ATP and AMP. Plays an important role in cellular energy homeostasis and in adenine nucleotide metabolism.</text>
</comment>